<evidence type="ECO:0000259" key="11">
    <source>
        <dbReference type="Pfam" id="PF17391"/>
    </source>
</evidence>
<dbReference type="OrthoDB" id="9764874at2"/>
<feature type="binding site" evidence="9">
    <location>
        <position position="483"/>
    </location>
    <ligand>
        <name>NAD(+)</name>
        <dbReference type="ChEBI" id="CHEBI:57540"/>
    </ligand>
</feature>
<dbReference type="SUPFAM" id="SSF111326">
    <property type="entry name" value="Urocanase"/>
    <property type="match status" value="1"/>
</dbReference>
<comment type="pathway">
    <text evidence="1 9">Amino-acid degradation; L-histidine degradation into L-glutamate; N-formimidoyl-L-glutamate from L-histidine: step 2/3.</text>
</comment>
<dbReference type="InterPro" id="IPR035401">
    <property type="entry name" value="Urocanase_C"/>
</dbReference>
<proteinExistence type="inferred from homology"/>
<dbReference type="InterPro" id="IPR036190">
    <property type="entry name" value="Urocanase_sf"/>
</dbReference>
<dbReference type="Proteomes" id="UP000267798">
    <property type="component" value="Unassembled WGS sequence"/>
</dbReference>
<dbReference type="PANTHER" id="PTHR12216">
    <property type="entry name" value="UROCANATE HYDRATASE"/>
    <property type="match status" value="1"/>
</dbReference>
<comment type="cofactor">
    <cofactor evidence="9">
        <name>NAD(+)</name>
        <dbReference type="ChEBI" id="CHEBI:57540"/>
    </cofactor>
    <text evidence="9">Binds 1 NAD(+) per subunit.</text>
</comment>
<feature type="binding site" evidence="9">
    <location>
        <begin position="167"/>
        <end position="169"/>
    </location>
    <ligand>
        <name>NAD(+)</name>
        <dbReference type="ChEBI" id="CHEBI:57540"/>
    </ligand>
</feature>
<comment type="function">
    <text evidence="9">Catalyzes the conversion of urocanate to 4-imidazolone-5-propionate.</text>
</comment>
<dbReference type="InterPro" id="IPR035085">
    <property type="entry name" value="Urocanase_Rossmann-like"/>
</dbReference>
<dbReference type="Gene3D" id="3.40.50.10730">
    <property type="entry name" value="Urocanase like domains"/>
    <property type="match status" value="1"/>
</dbReference>
<dbReference type="Pfam" id="PF17391">
    <property type="entry name" value="Urocanase_N"/>
    <property type="match status" value="1"/>
</dbReference>
<dbReference type="Gene3D" id="3.40.1770.10">
    <property type="entry name" value="Urocanase superfamily"/>
    <property type="match status" value="1"/>
</dbReference>
<evidence type="ECO:0000256" key="8">
    <source>
        <dbReference type="ARBA" id="ARBA00047623"/>
    </source>
</evidence>
<evidence type="ECO:0000313" key="13">
    <source>
        <dbReference type="EMBL" id="RJX41304.1"/>
    </source>
</evidence>
<evidence type="ECO:0000256" key="7">
    <source>
        <dbReference type="ARBA" id="ARBA00031640"/>
    </source>
</evidence>
<comment type="caution">
    <text evidence="13">The sequence shown here is derived from an EMBL/GenBank/DDBJ whole genome shotgun (WGS) entry which is preliminary data.</text>
</comment>
<dbReference type="EC" id="4.2.1.49" evidence="3 9"/>
<name>A0A3A6Q642_9BACL</name>
<dbReference type="EMBL" id="QXQB01000001">
    <property type="protein sequence ID" value="RJX41304.1"/>
    <property type="molecule type" value="Genomic_DNA"/>
</dbReference>
<reference evidence="13 14" key="1">
    <citation type="submission" date="2018-09" db="EMBL/GenBank/DDBJ databases">
        <title>Paenibacillus aracenensis nov. sp. isolated from a cave in southern Spain.</title>
        <authorList>
            <person name="Jurado V."/>
            <person name="Gutierrez-Patricio S."/>
            <person name="Gonzalez-Pimentel J.L."/>
            <person name="Miller A.Z."/>
            <person name="Laiz L."/>
            <person name="Saiz-Jimenez C."/>
        </authorList>
    </citation>
    <scope>NUCLEOTIDE SEQUENCE [LARGE SCALE GENOMIC DNA]</scope>
    <source>
        <strain evidence="13 14">JCM 19203</strain>
    </source>
</reference>
<keyword evidence="14" id="KW-1185">Reference proteome</keyword>
<evidence type="ECO:0000256" key="1">
    <source>
        <dbReference type="ARBA" id="ARBA00004794"/>
    </source>
</evidence>
<feature type="binding site" evidence="9">
    <location>
        <begin position="233"/>
        <end position="234"/>
    </location>
    <ligand>
        <name>NAD(+)</name>
        <dbReference type="ChEBI" id="CHEBI:57540"/>
    </ligand>
</feature>
<sequence length="551" mass="60178">MERIIAARGSELRCKGWRQEALLRMLENVLENGENQKELTVYAALAKAARNWDSYHAIVDTLKNLEDHETLVIQSGKPIGIMRTHKYAPIVVMANCNMVGKWATSDNFYRYQEQGLLVWGGLTAAAWQYIGSQGVIQGTYEIFQSIARMHFDGNLAGRFILTAGLGGMGGAQPLAGTMAGAAILCVEVSETRIDKRMEVGYLQRKTDRLDEALAWIGEAVAAKEAISVGLLGNAADIFPELVRRGVQPDIVTDQTSAHDLLYGYIPAGYSHEEAVSVRKSDPGRLRADAGASITQEVRAMLEFQRRGAVVFDNGNNIRTQAAEYGVPDAFDIVVFTEGFLRPLFARAIGPFRWVALSGNVEDIRKIDDYILEQFKDNEIAVNWIRLANKHVPVEGLPARIGWFGHGDRTKLALAVNDMVAEGFLSGPVAFSRDHLDAGSMAHPNIMTENMKDGSDAIADWPLLNAMLNCSSMADLVAIHSGGGGYSGYMTSAGVTLVADGTEDAALRLKTTLDNDTGLGVLRYADAGYEESLDEVGQKGIRRIDTALYKKQ</sequence>
<feature type="binding site" evidence="9">
    <location>
        <position position="192"/>
    </location>
    <ligand>
        <name>NAD(+)</name>
        <dbReference type="ChEBI" id="CHEBI:57540"/>
    </ligand>
</feature>
<dbReference type="Pfam" id="PF01175">
    <property type="entry name" value="Urocanase"/>
    <property type="match status" value="1"/>
</dbReference>
<feature type="binding site" evidence="9">
    <location>
        <begin position="264"/>
        <end position="265"/>
    </location>
    <ligand>
        <name>NAD(+)</name>
        <dbReference type="ChEBI" id="CHEBI:57540"/>
    </ligand>
</feature>
<dbReference type="UniPathway" id="UPA00379">
    <property type="reaction ID" value="UER00550"/>
</dbReference>
<comment type="subcellular location">
    <subcellularLocation>
        <location evidence="9">Cytoplasm</location>
    </subcellularLocation>
</comment>
<keyword evidence="4 9" id="KW-0369">Histidine metabolism</keyword>
<feature type="binding site" evidence="9">
    <location>
        <position position="187"/>
    </location>
    <ligand>
        <name>NAD(+)</name>
        <dbReference type="ChEBI" id="CHEBI:57540"/>
    </ligand>
</feature>
<evidence type="ECO:0000256" key="9">
    <source>
        <dbReference type="HAMAP-Rule" id="MF_00577"/>
    </source>
</evidence>
<keyword evidence="5 9" id="KW-0520">NAD</keyword>
<dbReference type="GO" id="GO:0005737">
    <property type="term" value="C:cytoplasm"/>
    <property type="evidence" value="ECO:0007669"/>
    <property type="project" value="UniProtKB-SubCell"/>
</dbReference>
<dbReference type="Pfam" id="PF17392">
    <property type="entry name" value="Urocanase_C"/>
    <property type="match status" value="1"/>
</dbReference>
<evidence type="ECO:0000256" key="6">
    <source>
        <dbReference type="ARBA" id="ARBA00023239"/>
    </source>
</evidence>
<feature type="binding site" evidence="9">
    <location>
        <begin position="254"/>
        <end position="258"/>
    </location>
    <ligand>
        <name>NAD(+)</name>
        <dbReference type="ChEBI" id="CHEBI:57540"/>
    </ligand>
</feature>
<dbReference type="PIRSF" id="PIRSF001423">
    <property type="entry name" value="Urocanate_hydrat"/>
    <property type="match status" value="1"/>
</dbReference>
<dbReference type="PANTHER" id="PTHR12216:SF4">
    <property type="entry name" value="UROCANATE HYDRATASE"/>
    <property type="match status" value="1"/>
</dbReference>
<evidence type="ECO:0000256" key="5">
    <source>
        <dbReference type="ARBA" id="ARBA00023027"/>
    </source>
</evidence>
<organism evidence="13 14">
    <name type="scientific">Paenibacillus pinisoli</name>
    <dbReference type="NCBI Taxonomy" id="1276110"/>
    <lineage>
        <taxon>Bacteria</taxon>
        <taxon>Bacillati</taxon>
        <taxon>Bacillota</taxon>
        <taxon>Bacilli</taxon>
        <taxon>Bacillales</taxon>
        <taxon>Paenibacillaceae</taxon>
        <taxon>Paenibacillus</taxon>
    </lineage>
</organism>
<evidence type="ECO:0000313" key="14">
    <source>
        <dbReference type="Proteomes" id="UP000267798"/>
    </source>
</evidence>
<comment type="similarity">
    <text evidence="2 9">Belongs to the urocanase family.</text>
</comment>
<evidence type="ECO:0000259" key="12">
    <source>
        <dbReference type="Pfam" id="PF17392"/>
    </source>
</evidence>
<accession>A0A3A6Q642</accession>
<dbReference type="NCBIfam" id="NF003820">
    <property type="entry name" value="PRK05414.1"/>
    <property type="match status" value="1"/>
</dbReference>
<evidence type="ECO:0000256" key="4">
    <source>
        <dbReference type="ARBA" id="ARBA00022808"/>
    </source>
</evidence>
<dbReference type="GO" id="GO:0019557">
    <property type="term" value="P:L-histidine catabolic process to glutamate and formate"/>
    <property type="evidence" value="ECO:0007669"/>
    <property type="project" value="UniProtKB-UniPathway"/>
</dbReference>
<dbReference type="NCBIfam" id="TIGR01228">
    <property type="entry name" value="hutU"/>
    <property type="match status" value="1"/>
</dbReference>
<comment type="catalytic activity">
    <reaction evidence="8 9">
        <text>4-imidazolone-5-propanoate = trans-urocanate + H2O</text>
        <dbReference type="Rhea" id="RHEA:13101"/>
        <dbReference type="ChEBI" id="CHEBI:15377"/>
        <dbReference type="ChEBI" id="CHEBI:17771"/>
        <dbReference type="ChEBI" id="CHEBI:77893"/>
        <dbReference type="EC" id="4.2.1.49"/>
    </reaction>
</comment>
<dbReference type="AlphaFoldDB" id="A0A3A6Q642"/>
<gene>
    <name evidence="9" type="primary">hutU</name>
    <name evidence="13" type="ORF">D3P09_04790</name>
</gene>
<evidence type="ECO:0000256" key="2">
    <source>
        <dbReference type="ARBA" id="ARBA00007578"/>
    </source>
</evidence>
<protein>
    <recommendedName>
        <fullName evidence="3 9">Urocanate hydratase</fullName>
        <shortName evidence="9">Urocanase</shortName>
        <ecNumber evidence="3 9">4.2.1.49</ecNumber>
    </recommendedName>
    <alternativeName>
        <fullName evidence="7 9">Imidazolonepropionate hydrolase</fullName>
    </alternativeName>
</protein>
<comment type="caution">
    <text evidence="9">Lacks conserved residue(s) required for the propagation of feature annotation.</text>
</comment>
<dbReference type="HAMAP" id="MF_00577">
    <property type="entry name" value="HutU"/>
    <property type="match status" value="1"/>
</dbReference>
<evidence type="ECO:0000256" key="3">
    <source>
        <dbReference type="ARBA" id="ARBA00011992"/>
    </source>
</evidence>
<feature type="domain" description="Urocanase Rossmann-like" evidence="10">
    <location>
        <begin position="131"/>
        <end position="337"/>
    </location>
</feature>
<dbReference type="InterPro" id="IPR023637">
    <property type="entry name" value="Urocanase-like"/>
</dbReference>
<dbReference type="InterPro" id="IPR038364">
    <property type="entry name" value="Urocanase_central_sf"/>
</dbReference>
<evidence type="ECO:0000259" key="10">
    <source>
        <dbReference type="Pfam" id="PF01175"/>
    </source>
</evidence>
<feature type="domain" description="Urocanase N-terminal" evidence="11">
    <location>
        <begin position="6"/>
        <end position="127"/>
    </location>
</feature>
<dbReference type="InterPro" id="IPR055351">
    <property type="entry name" value="Urocanase"/>
</dbReference>
<feature type="domain" description="Urocanase C-terminal" evidence="12">
    <location>
        <begin position="342"/>
        <end position="534"/>
    </location>
</feature>
<dbReference type="RefSeq" id="WP_120107652.1">
    <property type="nucleotide sequence ID" value="NZ_QXQB01000001.1"/>
</dbReference>
<keyword evidence="9" id="KW-0963">Cytoplasm</keyword>
<dbReference type="GO" id="GO:0016153">
    <property type="term" value="F:urocanate hydratase activity"/>
    <property type="evidence" value="ECO:0007669"/>
    <property type="project" value="UniProtKB-UniRule"/>
</dbReference>
<dbReference type="GO" id="GO:0019556">
    <property type="term" value="P:L-histidine catabolic process to glutamate and formamide"/>
    <property type="evidence" value="ECO:0007669"/>
    <property type="project" value="UniProtKB-UniPathway"/>
</dbReference>
<dbReference type="InterPro" id="IPR035400">
    <property type="entry name" value="Urocanase_N"/>
</dbReference>
<keyword evidence="6 9" id="KW-0456">Lyase</keyword>